<protein>
    <submittedName>
        <fullName evidence="1">Uncharacterized protein</fullName>
    </submittedName>
</protein>
<sequence length="696" mass="78995">MTTYPVTESQPLKSTNPFRPAPMTPEEISKVEQIVDITCCPKEDALKHLRRKGGNVEQALDAIFNGESADEVPKSSAGDMESLRAAAAGVVTTGAPLLRDIFRPADSPRVSKSEKPSPPMIDLTGDDDEEMSRALRASLEDQGPVFRPSDRAPNPDWAMVPSNVEVHQDPVSQEDQQMNQAIEASLQFVVNDEYDEPLLEDRVRKGHCPVALRPTNAAYCYAGLLLHALFFVPQVRYRVSRWRPQPEDYVEQDPQMVGPPTSGPGFILWSLLELFVNMDLARMSELNVDKCLDAFETVAWNISSSEGPGEISCDCYNKLTSTLELELHEPVLAEAEYTDLPRIFYFQYNYSDTEITSFGDLDPRFDMAVVKVDIRGTPDANDLLSCLSQELFPERYQRQQVIFKSSEIVAFQLMRHYTTNGERELFSFPPHLYLDQFLRENVELANEKRRRQWELNAQVDKLNQRKAELTRDQDRDVLADLRSSIFYYENIAESDNEERKAELKDTLTRLKQILTDIEAELQEIETTVSASRAEAAIVFDCPELQKSKYDLRAVLVHDGLAGRTRLYSYVKYKGVWWKTVDSLVTEVSEDVVLNDAAGLHLRAGPYFLIYSAALSEEEENMPMAWPDLLKDSVKHNNHLFFRELSEEKRATVEDPNSPPTLPFVPVPPVDVDIEEVSTLDSEPLLRPASAERMDID</sequence>
<reference evidence="1" key="1">
    <citation type="submission" date="2022-07" db="EMBL/GenBank/DDBJ databases">
        <title>Genome Sequence of Phlebia brevispora.</title>
        <authorList>
            <person name="Buettner E."/>
        </authorList>
    </citation>
    <scope>NUCLEOTIDE SEQUENCE</scope>
    <source>
        <strain evidence="1">MPL23</strain>
    </source>
</reference>
<accession>A0ACC1TC04</accession>
<keyword evidence="2" id="KW-1185">Reference proteome</keyword>
<comment type="caution">
    <text evidence="1">The sequence shown here is derived from an EMBL/GenBank/DDBJ whole genome shotgun (WGS) entry which is preliminary data.</text>
</comment>
<gene>
    <name evidence="1" type="ORF">NM688_g1374</name>
</gene>
<proteinExistence type="predicted"/>
<evidence type="ECO:0000313" key="1">
    <source>
        <dbReference type="EMBL" id="KAJ3557621.1"/>
    </source>
</evidence>
<name>A0ACC1TC04_9APHY</name>
<evidence type="ECO:0000313" key="2">
    <source>
        <dbReference type="Proteomes" id="UP001148662"/>
    </source>
</evidence>
<dbReference type="Proteomes" id="UP001148662">
    <property type="component" value="Unassembled WGS sequence"/>
</dbReference>
<dbReference type="EMBL" id="JANHOG010000144">
    <property type="protein sequence ID" value="KAJ3557621.1"/>
    <property type="molecule type" value="Genomic_DNA"/>
</dbReference>
<organism evidence="1 2">
    <name type="scientific">Phlebia brevispora</name>
    <dbReference type="NCBI Taxonomy" id="194682"/>
    <lineage>
        <taxon>Eukaryota</taxon>
        <taxon>Fungi</taxon>
        <taxon>Dikarya</taxon>
        <taxon>Basidiomycota</taxon>
        <taxon>Agaricomycotina</taxon>
        <taxon>Agaricomycetes</taxon>
        <taxon>Polyporales</taxon>
        <taxon>Meruliaceae</taxon>
        <taxon>Phlebia</taxon>
    </lineage>
</organism>